<dbReference type="Pfam" id="PF12770">
    <property type="entry name" value="CHAT"/>
    <property type="match status" value="1"/>
</dbReference>
<dbReference type="VEuPathDB" id="FungiDB:GGTG_07473"/>
<reference evidence="5" key="1">
    <citation type="submission" date="2010-07" db="EMBL/GenBank/DDBJ databases">
        <title>The genome sequence of Gaeumannomyces graminis var. tritici strain R3-111a-1.</title>
        <authorList>
            <consortium name="The Broad Institute Genome Sequencing Platform"/>
            <person name="Ma L.-J."/>
            <person name="Dead R."/>
            <person name="Young S."/>
            <person name="Zeng Q."/>
            <person name="Koehrsen M."/>
            <person name="Alvarado L."/>
            <person name="Berlin A."/>
            <person name="Chapman S.B."/>
            <person name="Chen Z."/>
            <person name="Freedman E."/>
            <person name="Gellesch M."/>
            <person name="Goldberg J."/>
            <person name="Griggs A."/>
            <person name="Gujja S."/>
            <person name="Heilman E.R."/>
            <person name="Heiman D."/>
            <person name="Hepburn T."/>
            <person name="Howarth C."/>
            <person name="Jen D."/>
            <person name="Larson L."/>
            <person name="Mehta T."/>
            <person name="Neiman D."/>
            <person name="Pearson M."/>
            <person name="Roberts A."/>
            <person name="Saif S."/>
            <person name="Shea T."/>
            <person name="Shenoy N."/>
            <person name="Sisk P."/>
            <person name="Stolte C."/>
            <person name="Sykes S."/>
            <person name="Walk T."/>
            <person name="White J."/>
            <person name="Yandava C."/>
            <person name="Haas B."/>
            <person name="Nusbaum C."/>
            <person name="Birren B."/>
        </authorList>
    </citation>
    <scope>NUCLEOTIDE SEQUENCE [LARGE SCALE GENOMIC DNA]</scope>
    <source>
        <strain evidence="5">R3-111a-1</strain>
    </source>
</reference>
<feature type="compositionally biased region" description="Basic and acidic residues" evidence="1">
    <location>
        <begin position="1080"/>
        <end position="1095"/>
    </location>
</feature>
<dbReference type="EMBL" id="GL385398">
    <property type="protein sequence ID" value="EJT73617.1"/>
    <property type="molecule type" value="Genomic_DNA"/>
</dbReference>
<dbReference type="EnsemblFungi" id="EJT73617">
    <property type="protein sequence ID" value="EJT73617"/>
    <property type="gene ID" value="GGTG_07473"/>
</dbReference>
<sequence length="1117" mass="122427">MDAPSVSEEQIQRTVEDIREAVETVSEHPDEPGAKQKLEEAIDAARNALDVLDRRVQQTHALQDLDRFIEVSDRVLLAVPQGHASTASLLSDLSVALRRRFLVMGREGNPQDMDRAVALAEDAVAAVLPGTGTRRFVLGNLNKLLQERYEQTRDVKHIKRAVEAAEEATQGMSKNFSHAADLLNRLAMSLGKLFEHTHELGVAERAVAAAASAAETARAKGEDREAALAFNTLARVLGRRFEQTGDPDDIDRAINTLTDSVPRIPDPEGNEDRLIGLSYLANLLGTRFERQGVVTDLDDSIQYSQMAVDLMPDEDPGRLPQLFNLALRLAERAEYTKGIKDLDGAIAHGRRVLVLAPKNHPERAIWLCGVSRFFATRFTMGAKSSDDIRQAIDLSRQAVAVDPKDILVRGVVANAFSNVLKVKYEQDHRDVDWDDSTDLAYLNEAIDVLSSVVEGGFPESHPDRATLEFGLGDLLRTRYRQGSNTGDTGDLDRSKESFRQAWINRNAPTTVRIHAAIRVAEIAESLAEDCAPDAVDKDCPDAAVGSLRLRHWKEASTYIEHAVNLLHALSPRHMQNANKQHMLARFAGIGASAAAAALNAQRGAQDALQQLELGRSIISGLLLDLRTDLSVLREKHPDLEAQFSRLRDMLDSGGRVVRSTASWESQSHLRRRAEKEFEALLTKIRSEEGFDRFLLPFTAEQMMEAADPSPAVVVNVSSARCDAFIVRKDGIEVLELPLLRLKDVQARRKWLQGKPDMLPSTLEWLWEVLVQPVLDNLGFGSPFPPGDSAWPHMWWIPVGPLSSLPLHAAGYHTRRSGETALDRVMSSYSSSLKSLISGRLGRTPCCDTSPIKALLVSMKSTPGYAPLPYAEREAAMLEELCPSLNATLIKPPERKADVLEQLGRCDMFHFAGHGVSDPSDPSQSALVLRDWEDDGMLTVDDLRDQKLQRKPPFLAYLSACSTAANEVLGLIDEGIHLGYACQLAGFRHVVGTLWTVSDPFCVELARRFYETISKEGRTDAAVHRGLHSALRALRDVQARTETRGPDCEGVDAAGGGAGGENGGGADVKDSGSGKPAASVSREEGEGNKNDGDRKGTVGGGPRPTMNSLWVPFVHFGV</sequence>
<dbReference type="InterPro" id="IPR011990">
    <property type="entry name" value="TPR-like_helical_dom_sf"/>
</dbReference>
<dbReference type="STRING" id="644352.J3P1S5"/>
<evidence type="ECO:0000313" key="5">
    <source>
        <dbReference type="Proteomes" id="UP000006039"/>
    </source>
</evidence>
<dbReference type="Gene3D" id="1.25.40.10">
    <property type="entry name" value="Tetratricopeptide repeat domain"/>
    <property type="match status" value="2"/>
</dbReference>
<proteinExistence type="predicted"/>
<dbReference type="Proteomes" id="UP000006039">
    <property type="component" value="Unassembled WGS sequence"/>
</dbReference>
<dbReference type="eggNOG" id="KOG4626">
    <property type="taxonomic scope" value="Eukaryota"/>
</dbReference>
<gene>
    <name evidence="4" type="primary">20347931</name>
    <name evidence="3" type="ORF">GGTG_07473</name>
</gene>
<dbReference type="AlphaFoldDB" id="J3P1S5"/>
<dbReference type="InterPro" id="IPR024983">
    <property type="entry name" value="CHAT_dom"/>
</dbReference>
<keyword evidence="5" id="KW-1185">Reference proteome</keyword>
<evidence type="ECO:0000313" key="4">
    <source>
        <dbReference type="EnsemblFungi" id="EJT73617"/>
    </source>
</evidence>
<dbReference type="HOGENOM" id="CLU_001305_0_0_1"/>
<dbReference type="RefSeq" id="XP_009223561.1">
    <property type="nucleotide sequence ID" value="XM_009225297.1"/>
</dbReference>
<evidence type="ECO:0000259" key="2">
    <source>
        <dbReference type="Pfam" id="PF12770"/>
    </source>
</evidence>
<reference evidence="4" key="4">
    <citation type="journal article" date="2015" name="G3 (Bethesda)">
        <title>Genome sequences of three phytopathogenic species of the Magnaporthaceae family of fungi.</title>
        <authorList>
            <person name="Okagaki L.H."/>
            <person name="Nunes C.C."/>
            <person name="Sailsbery J."/>
            <person name="Clay B."/>
            <person name="Brown D."/>
            <person name="John T."/>
            <person name="Oh Y."/>
            <person name="Young N."/>
            <person name="Fitzgerald M."/>
            <person name="Haas B.J."/>
            <person name="Zeng Q."/>
            <person name="Young S."/>
            <person name="Adiconis X."/>
            <person name="Fan L."/>
            <person name="Levin J.Z."/>
            <person name="Mitchell T.K."/>
            <person name="Okubara P.A."/>
            <person name="Farman M.L."/>
            <person name="Kohn L.M."/>
            <person name="Birren B."/>
            <person name="Ma L.-J."/>
            <person name="Dean R.A."/>
        </authorList>
    </citation>
    <scope>NUCLEOTIDE SEQUENCE</scope>
    <source>
        <strain evidence="4">R3-111a-1</strain>
    </source>
</reference>
<evidence type="ECO:0000256" key="1">
    <source>
        <dbReference type="SAM" id="MobiDB-lite"/>
    </source>
</evidence>
<reference evidence="3" key="3">
    <citation type="submission" date="2010-09" db="EMBL/GenBank/DDBJ databases">
        <title>Annotation of Gaeumannomyces graminis var. tritici R3-111a-1.</title>
        <authorList>
            <consortium name="The Broad Institute Genome Sequencing Platform"/>
            <person name="Ma L.-J."/>
            <person name="Dead R."/>
            <person name="Young S.K."/>
            <person name="Zeng Q."/>
            <person name="Gargeya S."/>
            <person name="Fitzgerald M."/>
            <person name="Haas B."/>
            <person name="Abouelleil A."/>
            <person name="Alvarado L."/>
            <person name="Arachchi H.M."/>
            <person name="Berlin A."/>
            <person name="Brown A."/>
            <person name="Chapman S.B."/>
            <person name="Chen Z."/>
            <person name="Dunbar C."/>
            <person name="Freedman E."/>
            <person name="Gearin G."/>
            <person name="Gellesch M."/>
            <person name="Goldberg J."/>
            <person name="Griggs A."/>
            <person name="Gujja S."/>
            <person name="Heiman D."/>
            <person name="Howarth C."/>
            <person name="Larson L."/>
            <person name="Lui A."/>
            <person name="MacDonald P.J.P."/>
            <person name="Mehta T."/>
            <person name="Montmayeur A."/>
            <person name="Murphy C."/>
            <person name="Neiman D."/>
            <person name="Pearson M."/>
            <person name="Priest M."/>
            <person name="Roberts A."/>
            <person name="Saif S."/>
            <person name="Shea T."/>
            <person name="Shenoy N."/>
            <person name="Sisk P."/>
            <person name="Stolte C."/>
            <person name="Sykes S."/>
            <person name="Yandava C."/>
            <person name="Wortman J."/>
            <person name="Nusbaum C."/>
            <person name="Birren B."/>
        </authorList>
    </citation>
    <scope>NUCLEOTIDE SEQUENCE</scope>
    <source>
        <strain evidence="3">R3-111a-1</strain>
    </source>
</reference>
<dbReference type="OrthoDB" id="9991317at2759"/>
<evidence type="ECO:0000313" key="3">
    <source>
        <dbReference type="EMBL" id="EJT73617.1"/>
    </source>
</evidence>
<reference evidence="4" key="5">
    <citation type="submission" date="2018-04" db="UniProtKB">
        <authorList>
            <consortium name="EnsemblFungi"/>
        </authorList>
    </citation>
    <scope>IDENTIFICATION</scope>
    <source>
        <strain evidence="4">R3-111a-1</strain>
    </source>
</reference>
<organism evidence="3">
    <name type="scientific">Gaeumannomyces tritici (strain R3-111a-1)</name>
    <name type="common">Wheat and barley take-all root rot fungus</name>
    <name type="synonym">Gaeumannomyces graminis var. tritici</name>
    <dbReference type="NCBI Taxonomy" id="644352"/>
    <lineage>
        <taxon>Eukaryota</taxon>
        <taxon>Fungi</taxon>
        <taxon>Dikarya</taxon>
        <taxon>Ascomycota</taxon>
        <taxon>Pezizomycotina</taxon>
        <taxon>Sordariomycetes</taxon>
        <taxon>Sordariomycetidae</taxon>
        <taxon>Magnaporthales</taxon>
        <taxon>Magnaporthaceae</taxon>
        <taxon>Gaeumannomyces</taxon>
    </lineage>
</organism>
<dbReference type="GeneID" id="20347931"/>
<feature type="region of interest" description="Disordered" evidence="1">
    <location>
        <begin position="1040"/>
        <end position="1107"/>
    </location>
</feature>
<accession>J3P1S5</accession>
<reference evidence="3" key="2">
    <citation type="submission" date="2010-07" db="EMBL/GenBank/DDBJ databases">
        <authorList>
            <consortium name="The Broad Institute Genome Sequencing Platform"/>
            <consortium name="Broad Institute Genome Sequencing Center for Infectious Disease"/>
            <person name="Ma L.-J."/>
            <person name="Dead R."/>
            <person name="Young S."/>
            <person name="Zeng Q."/>
            <person name="Koehrsen M."/>
            <person name="Alvarado L."/>
            <person name="Berlin A."/>
            <person name="Chapman S.B."/>
            <person name="Chen Z."/>
            <person name="Freedman E."/>
            <person name="Gellesch M."/>
            <person name="Goldberg J."/>
            <person name="Griggs A."/>
            <person name="Gujja S."/>
            <person name="Heilman E.R."/>
            <person name="Heiman D."/>
            <person name="Hepburn T."/>
            <person name="Howarth C."/>
            <person name="Jen D."/>
            <person name="Larson L."/>
            <person name="Mehta T."/>
            <person name="Neiman D."/>
            <person name="Pearson M."/>
            <person name="Roberts A."/>
            <person name="Saif S."/>
            <person name="Shea T."/>
            <person name="Shenoy N."/>
            <person name="Sisk P."/>
            <person name="Stolte C."/>
            <person name="Sykes S."/>
            <person name="Walk T."/>
            <person name="White J."/>
            <person name="Yandava C."/>
            <person name="Haas B."/>
            <person name="Nusbaum C."/>
            <person name="Birren B."/>
        </authorList>
    </citation>
    <scope>NUCLEOTIDE SEQUENCE</scope>
    <source>
        <strain evidence="3">R3-111a-1</strain>
    </source>
</reference>
<feature type="compositionally biased region" description="Gly residues" evidence="1">
    <location>
        <begin position="1052"/>
        <end position="1065"/>
    </location>
</feature>
<protein>
    <recommendedName>
        <fullName evidence="2">CHAT domain-containing protein</fullName>
    </recommendedName>
</protein>
<name>J3P1S5_GAET3</name>
<feature type="domain" description="CHAT" evidence="2">
    <location>
        <begin position="761"/>
        <end position="1036"/>
    </location>
</feature>